<dbReference type="EMBL" id="KB200010">
    <property type="protein sequence ID" value="ESP03460.1"/>
    <property type="molecule type" value="Genomic_DNA"/>
</dbReference>
<accession>V4CMB3</accession>
<protein>
    <submittedName>
        <fullName evidence="1">Uncharacterized protein</fullName>
    </submittedName>
</protein>
<dbReference type="KEGG" id="lgi:LOTGIDRAFT_171398"/>
<evidence type="ECO:0000313" key="2">
    <source>
        <dbReference type="Proteomes" id="UP000030746"/>
    </source>
</evidence>
<dbReference type="Proteomes" id="UP000030746">
    <property type="component" value="Unassembled WGS sequence"/>
</dbReference>
<dbReference type="AlphaFoldDB" id="V4CMB3"/>
<dbReference type="GeneID" id="20241756"/>
<name>V4CMB3_LOTGI</name>
<sequence length="249" mass="27820">MAESDNDDIPVNNDIIISYDPLDLNSQDTDISPSNRATVSNVCVGFQTSGASGKPEVNTSKVNNLRKRRICNKPTPGKNSKSLKCKKNDASHIPKSTVVQSDHKVPSTVRHVKTCRPMSRVNFGNKSNYDNNNKPCTVGSSDFANFDYSLAPGNEQNDSDQFYDYDRDIYFDCDPSTFVGKVNTNPSSYRSNVNDFSSNNVVLNRQEFEDMKNQMAAMNSFLQANLPIVQEVENDRSSLMAELNDIRFS</sequence>
<dbReference type="RefSeq" id="XP_009045840.1">
    <property type="nucleotide sequence ID" value="XM_009047592.1"/>
</dbReference>
<organism evidence="1 2">
    <name type="scientific">Lottia gigantea</name>
    <name type="common">Giant owl limpet</name>
    <dbReference type="NCBI Taxonomy" id="225164"/>
    <lineage>
        <taxon>Eukaryota</taxon>
        <taxon>Metazoa</taxon>
        <taxon>Spiralia</taxon>
        <taxon>Lophotrochozoa</taxon>
        <taxon>Mollusca</taxon>
        <taxon>Gastropoda</taxon>
        <taxon>Patellogastropoda</taxon>
        <taxon>Lottioidea</taxon>
        <taxon>Lottiidae</taxon>
        <taxon>Lottia</taxon>
    </lineage>
</organism>
<dbReference type="CTD" id="20241756"/>
<gene>
    <name evidence="1" type="ORF">LOTGIDRAFT_171398</name>
</gene>
<dbReference type="HOGENOM" id="CLU_1116807_0_0_1"/>
<evidence type="ECO:0000313" key="1">
    <source>
        <dbReference type="EMBL" id="ESP03460.1"/>
    </source>
</evidence>
<reference evidence="1 2" key="1">
    <citation type="journal article" date="2013" name="Nature">
        <title>Insights into bilaterian evolution from three spiralian genomes.</title>
        <authorList>
            <person name="Simakov O."/>
            <person name="Marletaz F."/>
            <person name="Cho S.J."/>
            <person name="Edsinger-Gonzales E."/>
            <person name="Havlak P."/>
            <person name="Hellsten U."/>
            <person name="Kuo D.H."/>
            <person name="Larsson T."/>
            <person name="Lv J."/>
            <person name="Arendt D."/>
            <person name="Savage R."/>
            <person name="Osoegawa K."/>
            <person name="de Jong P."/>
            <person name="Grimwood J."/>
            <person name="Chapman J.A."/>
            <person name="Shapiro H."/>
            <person name="Aerts A."/>
            <person name="Otillar R.P."/>
            <person name="Terry A.Y."/>
            <person name="Boore J.L."/>
            <person name="Grigoriev I.V."/>
            <person name="Lindberg D.R."/>
            <person name="Seaver E.C."/>
            <person name="Weisblat D.A."/>
            <person name="Putnam N.H."/>
            <person name="Rokhsar D.S."/>
        </authorList>
    </citation>
    <scope>NUCLEOTIDE SEQUENCE [LARGE SCALE GENOMIC DNA]</scope>
</reference>
<proteinExistence type="predicted"/>
<keyword evidence="2" id="KW-1185">Reference proteome</keyword>